<reference evidence="2 3" key="1">
    <citation type="submission" date="2018-10" db="EMBL/GenBank/DDBJ databases">
        <title>Dokdonia luteus sp. nov., isolated from sea water.</title>
        <authorList>
            <person name="Zhou L.Y."/>
            <person name="Du Z.J."/>
        </authorList>
    </citation>
    <scope>NUCLEOTIDE SEQUENCE [LARGE SCALE GENOMIC DNA]</scope>
    <source>
        <strain evidence="2 3">SH27</strain>
    </source>
</reference>
<comment type="caution">
    <text evidence="2">The sequence shown here is derived from an EMBL/GenBank/DDBJ whole genome shotgun (WGS) entry which is preliminary data.</text>
</comment>
<sequence>MITATLPMFPLELVCFPGELLALHIFEDRYQQLIQDCESEKITFGIPAYINNEMLYGTEVSLEKVVKRYETGACDILCRGERVFKMDRFYNVLGDKLYAGADVAFISYVTDGSDISKTKLIDLLKYFYGLLDLELPELPFEEINAFTYAHKMGLSLEQEYEILKITSQSDRYQYLIEHLNAVIPTVRAVNRTKELIQLNGHFKNFNPLDFKKFQL</sequence>
<dbReference type="RefSeq" id="WP_121917115.1">
    <property type="nucleotide sequence ID" value="NZ_REFV01000006.1"/>
</dbReference>
<name>A0A3M0G5V8_9FLAO</name>
<proteinExistence type="predicted"/>
<evidence type="ECO:0000313" key="2">
    <source>
        <dbReference type="EMBL" id="RMB59477.1"/>
    </source>
</evidence>
<evidence type="ECO:0000313" key="3">
    <source>
        <dbReference type="Proteomes" id="UP000281985"/>
    </source>
</evidence>
<keyword evidence="2" id="KW-0378">Hydrolase</keyword>
<dbReference type="EMBL" id="REFV01000006">
    <property type="protein sequence ID" value="RMB59477.1"/>
    <property type="molecule type" value="Genomic_DNA"/>
</dbReference>
<dbReference type="InterPro" id="IPR046336">
    <property type="entry name" value="Lon_prtase_N_sf"/>
</dbReference>
<dbReference type="GO" id="GO:0006508">
    <property type="term" value="P:proteolysis"/>
    <property type="evidence" value="ECO:0007669"/>
    <property type="project" value="UniProtKB-KW"/>
</dbReference>
<dbReference type="AlphaFoldDB" id="A0A3M0G5V8"/>
<dbReference type="SUPFAM" id="SSF88697">
    <property type="entry name" value="PUA domain-like"/>
    <property type="match status" value="1"/>
</dbReference>
<protein>
    <submittedName>
        <fullName evidence="2">ATP-dependent protease</fullName>
    </submittedName>
</protein>
<evidence type="ECO:0000259" key="1">
    <source>
        <dbReference type="Pfam" id="PF02190"/>
    </source>
</evidence>
<dbReference type="InterPro" id="IPR003111">
    <property type="entry name" value="Lon_prtase_N"/>
</dbReference>
<feature type="domain" description="Lon N-terminal" evidence="1">
    <location>
        <begin position="5"/>
        <end position="180"/>
    </location>
</feature>
<dbReference type="Proteomes" id="UP000281985">
    <property type="component" value="Unassembled WGS sequence"/>
</dbReference>
<dbReference type="Gene3D" id="2.30.130.40">
    <property type="entry name" value="LON domain-like"/>
    <property type="match status" value="1"/>
</dbReference>
<organism evidence="2 3">
    <name type="scientific">Dokdonia sinensis</name>
    <dbReference type="NCBI Taxonomy" id="2479847"/>
    <lineage>
        <taxon>Bacteria</taxon>
        <taxon>Pseudomonadati</taxon>
        <taxon>Bacteroidota</taxon>
        <taxon>Flavobacteriia</taxon>
        <taxon>Flavobacteriales</taxon>
        <taxon>Flavobacteriaceae</taxon>
        <taxon>Dokdonia</taxon>
    </lineage>
</organism>
<dbReference type="Pfam" id="PF02190">
    <property type="entry name" value="LON_substr_bdg"/>
    <property type="match status" value="1"/>
</dbReference>
<dbReference type="OrthoDB" id="25394at2"/>
<accession>A0A3M0G5V8</accession>
<dbReference type="GO" id="GO:0008233">
    <property type="term" value="F:peptidase activity"/>
    <property type="evidence" value="ECO:0007669"/>
    <property type="project" value="UniProtKB-KW"/>
</dbReference>
<dbReference type="InterPro" id="IPR015947">
    <property type="entry name" value="PUA-like_sf"/>
</dbReference>
<gene>
    <name evidence="2" type="ORF">EAX61_07785</name>
</gene>
<keyword evidence="2" id="KW-0645">Protease</keyword>
<keyword evidence="3" id="KW-1185">Reference proteome</keyword>